<dbReference type="SUPFAM" id="SSF160387">
    <property type="entry name" value="NosL/MerB-like"/>
    <property type="match status" value="1"/>
</dbReference>
<protein>
    <submittedName>
        <fullName evidence="1">Nitrous oxide reductase accessory protein NosL</fullName>
    </submittedName>
</protein>
<dbReference type="Pfam" id="PF05573">
    <property type="entry name" value="NosL"/>
    <property type="match status" value="1"/>
</dbReference>
<dbReference type="RefSeq" id="WP_125096403.1">
    <property type="nucleotide sequence ID" value="NZ_RRUE01000002.1"/>
</dbReference>
<comment type="caution">
    <text evidence="1">The sequence shown here is derived from an EMBL/GenBank/DDBJ whole genome shotgun (WGS) entry which is preliminary data.</text>
</comment>
<dbReference type="PANTHER" id="PTHR41247">
    <property type="entry name" value="HTH-TYPE TRANSCRIPTIONAL REPRESSOR YCNK"/>
    <property type="match status" value="1"/>
</dbReference>
<dbReference type="AlphaFoldDB" id="A0A426FNI0"/>
<gene>
    <name evidence="1" type="ORF">EHV23_12735</name>
</gene>
<proteinExistence type="predicted"/>
<keyword evidence="2" id="KW-1185">Reference proteome</keyword>
<organism evidence="1 2">
    <name type="scientific">Lautropia dentalis</name>
    <dbReference type="NCBI Taxonomy" id="2490857"/>
    <lineage>
        <taxon>Bacteria</taxon>
        <taxon>Pseudomonadati</taxon>
        <taxon>Pseudomonadota</taxon>
        <taxon>Betaproteobacteria</taxon>
        <taxon>Burkholderiales</taxon>
        <taxon>Burkholderiaceae</taxon>
        <taxon>Lautropia</taxon>
    </lineage>
</organism>
<reference evidence="1 2" key="1">
    <citation type="submission" date="2018-11" db="EMBL/GenBank/DDBJ databases">
        <title>Genome sequencing of Lautropia sp. KCOM 2505 (= ChDC F240).</title>
        <authorList>
            <person name="Kook J.-K."/>
            <person name="Park S.-N."/>
            <person name="Lim Y.K."/>
        </authorList>
    </citation>
    <scope>NUCLEOTIDE SEQUENCE [LARGE SCALE GENOMIC DNA]</scope>
    <source>
        <strain evidence="1 2">KCOM 2505</strain>
    </source>
</reference>
<dbReference type="Gene3D" id="3.30.70.2050">
    <property type="match status" value="1"/>
</dbReference>
<name>A0A426FNI0_9BURK</name>
<accession>A0A426FNI0</accession>
<evidence type="ECO:0000313" key="2">
    <source>
        <dbReference type="Proteomes" id="UP000270261"/>
    </source>
</evidence>
<evidence type="ECO:0000313" key="1">
    <source>
        <dbReference type="EMBL" id="RRN44208.1"/>
    </source>
</evidence>
<dbReference type="InterPro" id="IPR008719">
    <property type="entry name" value="N2O_reductase_NosL"/>
</dbReference>
<dbReference type="Proteomes" id="UP000270261">
    <property type="component" value="Unassembled WGS sequence"/>
</dbReference>
<sequence length="200" mass="22154">MSKTPMRLRCRCCGAESHSDIRHDRRQLMAGLMALAALPVLAACDRKEEQSNTSIKPVEISEGTACELDGMLLSEYPGPKGQIHFANTPEPAFYCDTMEVLNTLLHPEEVRKIEAVYVQDVGKGKADWDKPVGHWIDARTAFYVVGSKREGSMGPTLGSFSTREDAEDFAKEYGGKVYAMKEITPEMVDLRGGAHMDHSM</sequence>
<dbReference type="PANTHER" id="PTHR41247:SF1">
    <property type="entry name" value="HTH-TYPE TRANSCRIPTIONAL REPRESSOR YCNK"/>
    <property type="match status" value="1"/>
</dbReference>
<dbReference type="Gene3D" id="3.30.70.2060">
    <property type="match status" value="1"/>
</dbReference>
<dbReference type="EMBL" id="RRUE01000002">
    <property type="protein sequence ID" value="RRN44208.1"/>
    <property type="molecule type" value="Genomic_DNA"/>
</dbReference>
<dbReference type="OrthoDB" id="982633at2"/>